<dbReference type="EMBL" id="JXTI01000082">
    <property type="protein sequence ID" value="KWX13139.1"/>
    <property type="molecule type" value="Genomic_DNA"/>
</dbReference>
<dbReference type="Proteomes" id="UP000070089">
    <property type="component" value="Unassembled WGS sequence"/>
</dbReference>
<protein>
    <submittedName>
        <fullName evidence="1">Uncharacterized protein</fullName>
    </submittedName>
</protein>
<accession>A0A132NSR2</accession>
<gene>
    <name evidence="1" type="ORF">QR46_2884</name>
</gene>
<organism evidence="1 2">
    <name type="scientific">Giardia duodenalis assemblage B</name>
    <dbReference type="NCBI Taxonomy" id="1394984"/>
    <lineage>
        <taxon>Eukaryota</taxon>
        <taxon>Metamonada</taxon>
        <taxon>Diplomonadida</taxon>
        <taxon>Hexamitidae</taxon>
        <taxon>Giardiinae</taxon>
        <taxon>Giardia</taxon>
    </lineage>
</organism>
<dbReference type="VEuPathDB" id="GiardiaDB:QR46_2884"/>
<dbReference type="OrthoDB" id="10250100at2759"/>
<dbReference type="AlphaFoldDB" id="A0A132NSR2"/>
<proteinExistence type="predicted"/>
<comment type="caution">
    <text evidence="1">The sequence shown here is derived from an EMBL/GenBank/DDBJ whole genome shotgun (WGS) entry which is preliminary data.</text>
</comment>
<sequence>MQEPEKTRMPTSSRIACIYTKENVYFSTAAQQSDVTLYNEKDAVSNWVSSEIIAVYKGADRFRLKFSFEQPLCQVKTIPLDRIPAHQIDVNADEYVSVKDLDTGASYRSIEELKDWVRDPDRPSMGPVISFRLYPGMLVRFRMNTYVVGGVDKCALNLLGPIC</sequence>
<name>A0A132NSR2_GIAIN</name>
<reference evidence="1 2" key="1">
    <citation type="journal article" date="2015" name="Mol. Biochem. Parasitol.">
        <title>Identification of polymorphic genes for use in assemblage B genotyping assays through comparative genomics of multiple assemblage B Giardia duodenalis isolates.</title>
        <authorList>
            <person name="Wielinga C."/>
            <person name="Thompson R.C."/>
            <person name="Monis P."/>
            <person name="Ryan U."/>
        </authorList>
    </citation>
    <scope>NUCLEOTIDE SEQUENCE [LARGE SCALE GENOMIC DNA]</scope>
    <source>
        <strain evidence="1 2">BAH15c1</strain>
    </source>
</reference>
<evidence type="ECO:0000313" key="1">
    <source>
        <dbReference type="EMBL" id="KWX13139.1"/>
    </source>
</evidence>
<evidence type="ECO:0000313" key="2">
    <source>
        <dbReference type="Proteomes" id="UP000070089"/>
    </source>
</evidence>